<evidence type="ECO:0000313" key="4">
    <source>
        <dbReference type="Proteomes" id="UP000235659"/>
    </source>
</evidence>
<evidence type="ECO:0000313" key="5">
    <source>
        <dbReference type="Proteomes" id="UP000494205"/>
    </source>
</evidence>
<dbReference type="RefSeq" id="WP_102632961.1">
    <property type="nucleotide sequence ID" value="NZ_CADIJZ010000010.1"/>
</dbReference>
<accession>A0A2N7WLL5</accession>
<evidence type="ECO:0000313" key="3">
    <source>
        <dbReference type="EMBL" id="PMS30307.1"/>
    </source>
</evidence>
<dbReference type="OrthoDB" id="9046380at2"/>
<dbReference type="AlphaFoldDB" id="A0A2N7WLL5"/>
<dbReference type="Proteomes" id="UP000494205">
    <property type="component" value="Unassembled WGS sequence"/>
</dbReference>
<evidence type="ECO:0000313" key="2">
    <source>
        <dbReference type="EMBL" id="CAB3690848.1"/>
    </source>
</evidence>
<dbReference type="Pfam" id="PF15611">
    <property type="entry name" value="EH_Signature"/>
    <property type="match status" value="1"/>
</dbReference>
<reference evidence="3 4" key="1">
    <citation type="submission" date="2018-01" db="EMBL/GenBank/DDBJ databases">
        <title>Whole genome analyses suggest that Burkholderia sensu lato contains two further novel genera in the rhizoxinica-symbiotica group Mycetohabitans gen. nov., and Trinickia gen. nov.: implications for the evolution of diazotrophy and nodulation in the Burkholderiaceae.</title>
        <authorList>
            <person name="Estrada-de los Santos P."/>
            <person name="Palmer M."/>
            <person name="Chavez-Ramirez B."/>
            <person name="Beukes C."/>
            <person name="Steenkamp E.T."/>
            <person name="Hirsch A.M."/>
            <person name="Manyaka P."/>
            <person name="Maluk M."/>
            <person name="Lafos M."/>
            <person name="Crook M."/>
            <person name="Gross E."/>
            <person name="Simon M.F."/>
            <person name="Bueno dos Reis Junior F."/>
            <person name="Poole P.S."/>
            <person name="Venter S.N."/>
            <person name="James E.K."/>
        </authorList>
    </citation>
    <scope>NUCLEOTIDE SEQUENCE [LARGE SCALE GENOMIC DNA]</scope>
    <source>
        <strain evidence="3 4">WSM 3937</strain>
    </source>
</reference>
<sequence length="580" mass="65641">MQLGTDALSLLKSALDRKLFAFSSDWKELGQPALVEKASEQAKRAFQEYASARPSARDAYASALAFLRGHELDESQKDTVASALNQAVSERQGARPIGSDRLTALFRYYEDEAVAGTLWRLTWFGLLVSYFSYDPLSARGIEHDGWLLLRKLLATTWPHIDSASGNATVPDWLAALRRHPALISERAADEFADHYLAGDRTTLDLIVENVGIPESSWFWHSLVLSAAKTCAGYGDERFVAQIPRLIALIKSRTVFRDEALEILLARYHRIPGHPVHHELRDYVVGKDVWRNPKLKAAGIATAWNRVSVAVWRMVLQWVNEGNLRDFFDVLAARNSADEGRLAFWSRYMRQISWTRLIFSNETVLLARGNREIRELIAREAGAYATLYGNKNIDAFIMQIGEYIIVEFSTTGNAAYVYDSATLQFDRYSSTYHGGTEDLRYGFRAGARCRIIHNTGWQSSAAYELGRLGIRPDDDTQQERLPRRAPIETRQINTPPQSGLAGPAWVPPTTPSRVATQTQFSMAALENYVEQYIDAYVDDRRQAAGGRLWVEDPRQDMALGRQLKVWGFKWANSRSAWYYAE</sequence>
<proteinExistence type="predicted"/>
<keyword evidence="4" id="KW-1185">Reference proteome</keyword>
<reference evidence="2 5" key="2">
    <citation type="submission" date="2020-04" db="EMBL/GenBank/DDBJ databases">
        <authorList>
            <person name="De Canck E."/>
        </authorList>
    </citation>
    <scope>NUCLEOTIDE SEQUENCE [LARGE SCALE GENOMIC DNA]</scope>
    <source>
        <strain evidence="2 5">LMG 27174</strain>
    </source>
</reference>
<dbReference type="InterPro" id="IPR028943">
    <property type="entry name" value="ZorC_EH_Signature_dom"/>
</dbReference>
<evidence type="ECO:0000259" key="1">
    <source>
        <dbReference type="Pfam" id="PF15611"/>
    </source>
</evidence>
<feature type="domain" description="Zorya protein ZorC EH" evidence="1">
    <location>
        <begin position="38"/>
        <end position="461"/>
    </location>
</feature>
<gene>
    <name evidence="3" type="ORF">C0Z16_15265</name>
    <name evidence="2" type="ORF">LMG27174_03159</name>
</gene>
<dbReference type="EMBL" id="CADIJZ010000010">
    <property type="protein sequence ID" value="CAB3690848.1"/>
    <property type="molecule type" value="Genomic_DNA"/>
</dbReference>
<name>A0A2N7WLL5_9BURK</name>
<protein>
    <recommendedName>
        <fullName evidence="1">Zorya protein ZorC EH domain-containing protein</fullName>
    </recommendedName>
</protein>
<dbReference type="EMBL" id="PNXY01000009">
    <property type="protein sequence ID" value="PMS30307.1"/>
    <property type="molecule type" value="Genomic_DNA"/>
</dbReference>
<dbReference type="Proteomes" id="UP000235659">
    <property type="component" value="Unassembled WGS sequence"/>
</dbReference>
<organism evidence="2 5">
    <name type="scientific">Paraburkholderia rhynchosiae</name>
    <dbReference type="NCBI Taxonomy" id="487049"/>
    <lineage>
        <taxon>Bacteria</taxon>
        <taxon>Pseudomonadati</taxon>
        <taxon>Pseudomonadota</taxon>
        <taxon>Betaproteobacteria</taxon>
        <taxon>Burkholderiales</taxon>
        <taxon>Burkholderiaceae</taxon>
        <taxon>Paraburkholderia</taxon>
    </lineage>
</organism>